<feature type="domain" description="Heavy metal binding" evidence="4">
    <location>
        <begin position="42"/>
        <end position="68"/>
    </location>
</feature>
<comment type="similarity">
    <text evidence="1">Belongs to the membrane fusion protein (MFP) (TC 8.A.1) family.</text>
</comment>
<dbReference type="Pfam" id="PF19335">
    <property type="entry name" value="HMBD"/>
    <property type="match status" value="1"/>
</dbReference>
<evidence type="ECO:0000259" key="5">
    <source>
        <dbReference type="Pfam" id="PF25869"/>
    </source>
</evidence>
<feature type="domain" description="CusB-like beta-barrel" evidence="7">
    <location>
        <begin position="250"/>
        <end position="326"/>
    </location>
</feature>
<evidence type="ECO:0000313" key="10">
    <source>
        <dbReference type="Proteomes" id="UP000244168"/>
    </source>
</evidence>
<proteinExistence type="inferred from homology"/>
<dbReference type="Gene3D" id="2.40.30.170">
    <property type="match status" value="1"/>
</dbReference>
<dbReference type="InterPro" id="IPR051909">
    <property type="entry name" value="MFP_Cation_Efflux"/>
</dbReference>
<dbReference type="InterPro" id="IPR058790">
    <property type="entry name" value="BSH_CusB"/>
</dbReference>
<gene>
    <name evidence="9" type="ORF">C8P68_102563</name>
</gene>
<dbReference type="Pfam" id="PF25954">
    <property type="entry name" value="Beta-barrel_RND_2"/>
    <property type="match status" value="1"/>
</dbReference>
<evidence type="ECO:0000259" key="6">
    <source>
        <dbReference type="Pfam" id="PF25919"/>
    </source>
</evidence>
<dbReference type="GO" id="GO:0015679">
    <property type="term" value="P:plasma membrane copper ion transport"/>
    <property type="evidence" value="ECO:0007669"/>
    <property type="project" value="TreeGrafter"/>
</dbReference>
<dbReference type="Pfam" id="PF25919">
    <property type="entry name" value="BSH_CusB"/>
    <property type="match status" value="1"/>
</dbReference>
<keyword evidence="2" id="KW-0813">Transport</keyword>
<evidence type="ECO:0000256" key="3">
    <source>
        <dbReference type="SAM" id="SignalP"/>
    </source>
</evidence>
<dbReference type="PANTHER" id="PTHR30097">
    <property type="entry name" value="CATION EFFLUX SYSTEM PROTEIN CUSB"/>
    <property type="match status" value="1"/>
</dbReference>
<dbReference type="OrthoDB" id="9806939at2"/>
<dbReference type="GO" id="GO:0016020">
    <property type="term" value="C:membrane"/>
    <property type="evidence" value="ECO:0007669"/>
    <property type="project" value="InterPro"/>
</dbReference>
<protein>
    <submittedName>
        <fullName evidence="9">Cu(I)/Ag(I) efflux system membrane fusion protein</fullName>
    </submittedName>
</protein>
<dbReference type="EMBL" id="QAOQ01000002">
    <property type="protein sequence ID" value="PTQ99733.1"/>
    <property type="molecule type" value="Genomic_DNA"/>
</dbReference>
<feature type="chain" id="PRO_5015778925" evidence="3">
    <location>
        <begin position="23"/>
        <end position="408"/>
    </location>
</feature>
<comment type="caution">
    <text evidence="9">The sequence shown here is derived from an EMBL/GenBank/DDBJ whole genome shotgun (WGS) entry which is preliminary data.</text>
</comment>
<dbReference type="Pfam" id="PF25975">
    <property type="entry name" value="CzcB_C"/>
    <property type="match status" value="1"/>
</dbReference>
<dbReference type="RefSeq" id="WP_107827649.1">
    <property type="nucleotide sequence ID" value="NZ_CP160205.1"/>
</dbReference>
<evidence type="ECO:0000259" key="7">
    <source>
        <dbReference type="Pfam" id="PF25954"/>
    </source>
</evidence>
<feature type="domain" description="CzcB-like C-terminal circularly permuted SH3-like" evidence="8">
    <location>
        <begin position="330"/>
        <end position="390"/>
    </location>
</feature>
<dbReference type="PANTHER" id="PTHR30097:SF15">
    <property type="entry name" value="CATION EFFLUX SYSTEM PROTEIN CUSB"/>
    <property type="match status" value="1"/>
</dbReference>
<reference evidence="9 10" key="1">
    <citation type="submission" date="2018-04" db="EMBL/GenBank/DDBJ databases">
        <title>Genomic Encyclopedia of Archaeal and Bacterial Type Strains, Phase II (KMG-II): from individual species to whole genera.</title>
        <authorList>
            <person name="Goeker M."/>
        </authorList>
    </citation>
    <scope>NUCLEOTIDE SEQUENCE [LARGE SCALE GENOMIC DNA]</scope>
    <source>
        <strain evidence="9 10">DSM 26809</strain>
    </source>
</reference>
<dbReference type="Proteomes" id="UP000244168">
    <property type="component" value="Unassembled WGS sequence"/>
</dbReference>
<feature type="domain" description="CusB-like barrel-sandwich hybrid" evidence="6">
    <location>
        <begin position="123"/>
        <end position="243"/>
    </location>
</feature>
<dbReference type="Gene3D" id="2.40.50.100">
    <property type="match status" value="1"/>
</dbReference>
<dbReference type="GO" id="GO:0046914">
    <property type="term" value="F:transition metal ion binding"/>
    <property type="evidence" value="ECO:0007669"/>
    <property type="project" value="TreeGrafter"/>
</dbReference>
<dbReference type="InterPro" id="IPR058649">
    <property type="entry name" value="CzcB_C"/>
</dbReference>
<evidence type="ECO:0000256" key="2">
    <source>
        <dbReference type="ARBA" id="ARBA00022448"/>
    </source>
</evidence>
<organism evidence="9 10">
    <name type="scientific">Mucilaginibacter yixingensis</name>
    <dbReference type="NCBI Taxonomy" id="1295612"/>
    <lineage>
        <taxon>Bacteria</taxon>
        <taxon>Pseudomonadati</taxon>
        <taxon>Bacteroidota</taxon>
        <taxon>Sphingobacteriia</taxon>
        <taxon>Sphingobacteriales</taxon>
        <taxon>Sphingobacteriaceae</taxon>
        <taxon>Mucilaginibacter</taxon>
    </lineage>
</organism>
<evidence type="ECO:0000259" key="8">
    <source>
        <dbReference type="Pfam" id="PF25975"/>
    </source>
</evidence>
<dbReference type="InterPro" id="IPR058792">
    <property type="entry name" value="Beta-barrel_RND_2"/>
</dbReference>
<sequence length="408" mass="43790">MNKYKRYQTAGLLLLIVIVALSACKQREQKAATQTVAKSRFYYTCSMHPQVHEDHPGNCPVCGMKLIKAEAGGDSQDNRIKLTAAQQQLAGIQTDTVREQNTGDEKLITGTVTADENASGEQSARLAGRIQHLYVRTVGETIKIGQPVYSLYSEDLQEAQKEYLLAKEQQQKLHNPDVDYPALISAAESKLKLWGLTAGQIAALARSGKVSASAIIVSTVNGTVSELNVHEGDYVSEGMTILKTQGLGSLWVEAQLYVGEAGTLQPGQVVDVVFPDLGGQLVKGKVTFMNPELSDGSKIDLVRISVINPKGELRPGMQANVALGGKGINLAVPVTAVLTDGKGSHVWVKNTDGSFSPRMVEIGKQNHTYAEVTSGLNSGEVIVSSGAYLLNSESVFKNGSDMVGMEMR</sequence>
<evidence type="ECO:0000259" key="4">
    <source>
        <dbReference type="Pfam" id="PF19335"/>
    </source>
</evidence>
<dbReference type="GO" id="GO:0060003">
    <property type="term" value="P:copper ion export"/>
    <property type="evidence" value="ECO:0007669"/>
    <property type="project" value="TreeGrafter"/>
</dbReference>
<dbReference type="GO" id="GO:0030288">
    <property type="term" value="C:outer membrane-bounded periplasmic space"/>
    <property type="evidence" value="ECO:0007669"/>
    <property type="project" value="TreeGrafter"/>
</dbReference>
<dbReference type="Gene3D" id="6.10.140.730">
    <property type="match status" value="1"/>
</dbReference>
<evidence type="ECO:0000313" key="9">
    <source>
        <dbReference type="EMBL" id="PTQ99733.1"/>
    </source>
</evidence>
<feature type="signal peptide" evidence="3">
    <location>
        <begin position="1"/>
        <end position="22"/>
    </location>
</feature>
<dbReference type="GO" id="GO:0022857">
    <property type="term" value="F:transmembrane transporter activity"/>
    <property type="evidence" value="ECO:0007669"/>
    <property type="project" value="InterPro"/>
</dbReference>
<name>A0A2T5JDA0_9SPHI</name>
<dbReference type="AlphaFoldDB" id="A0A2T5JDA0"/>
<dbReference type="SUPFAM" id="SSF111369">
    <property type="entry name" value="HlyD-like secretion proteins"/>
    <property type="match status" value="1"/>
</dbReference>
<dbReference type="InterPro" id="IPR006143">
    <property type="entry name" value="RND_pump_MFP"/>
</dbReference>
<accession>A0A2T5JDA0</accession>
<dbReference type="InterPro" id="IPR058791">
    <property type="entry name" value="3HB_CusB"/>
</dbReference>
<dbReference type="Pfam" id="PF25869">
    <property type="entry name" value="3HB_CusB"/>
    <property type="match status" value="1"/>
</dbReference>
<dbReference type="NCBIfam" id="TIGR01730">
    <property type="entry name" value="RND_mfp"/>
    <property type="match status" value="1"/>
</dbReference>
<keyword evidence="10" id="KW-1185">Reference proteome</keyword>
<evidence type="ECO:0000256" key="1">
    <source>
        <dbReference type="ARBA" id="ARBA00009477"/>
    </source>
</evidence>
<dbReference type="InterPro" id="IPR045800">
    <property type="entry name" value="HMBD"/>
</dbReference>
<dbReference type="PROSITE" id="PS51257">
    <property type="entry name" value="PROKAR_LIPOPROTEIN"/>
    <property type="match status" value="1"/>
</dbReference>
<keyword evidence="3" id="KW-0732">Signal</keyword>
<feature type="domain" description="CusB-like three alpha-helical bundle" evidence="5">
    <location>
        <begin position="155"/>
        <end position="211"/>
    </location>
</feature>
<dbReference type="Gene3D" id="2.40.420.20">
    <property type="match status" value="1"/>
</dbReference>